<reference evidence="3" key="1">
    <citation type="submission" date="2016-10" db="EMBL/GenBank/DDBJ databases">
        <authorList>
            <person name="Varghese N."/>
            <person name="Submissions S."/>
        </authorList>
    </citation>
    <scope>NUCLEOTIDE SEQUENCE [LARGE SCALE GENOMIC DNA]</scope>
    <source>
        <strain evidence="3">IBRC-M10078</strain>
    </source>
</reference>
<keyword evidence="1" id="KW-0472">Membrane</keyword>
<evidence type="ECO:0000313" key="3">
    <source>
        <dbReference type="Proteomes" id="UP000199159"/>
    </source>
</evidence>
<evidence type="ECO:0000256" key="1">
    <source>
        <dbReference type="SAM" id="Phobius"/>
    </source>
</evidence>
<keyword evidence="1" id="KW-0812">Transmembrane</keyword>
<organism evidence="2 3">
    <name type="scientific">Litchfieldia salsa</name>
    <dbReference type="NCBI Taxonomy" id="930152"/>
    <lineage>
        <taxon>Bacteria</taxon>
        <taxon>Bacillati</taxon>
        <taxon>Bacillota</taxon>
        <taxon>Bacilli</taxon>
        <taxon>Bacillales</taxon>
        <taxon>Bacillaceae</taxon>
        <taxon>Litchfieldia</taxon>
    </lineage>
</organism>
<keyword evidence="1" id="KW-1133">Transmembrane helix</keyword>
<dbReference type="STRING" id="930152.SAMN05216565_103160"/>
<dbReference type="OrthoDB" id="6443639at2"/>
<keyword evidence="3" id="KW-1185">Reference proteome</keyword>
<accession>A0A1H0SY67</accession>
<sequence>MKTEIKVAIVVVSFLLIAAFIKFFDKEDVWKVNEKRLKEEIISIDESVTKVNLLDITPFEWDVVYSFDPYTSSEDIYEKVGYKWDEITETVSEGMNQIVFMKDGKVVCYVYGYPENNGYGINFHAQMLTVDDPLTFQVDRNSGFNYLLFRVE</sequence>
<proteinExistence type="predicted"/>
<dbReference type="EMBL" id="FNJU01000003">
    <property type="protein sequence ID" value="SDP46178.1"/>
    <property type="molecule type" value="Genomic_DNA"/>
</dbReference>
<dbReference type="RefSeq" id="WP_090851812.1">
    <property type="nucleotide sequence ID" value="NZ_FNJU01000003.1"/>
</dbReference>
<evidence type="ECO:0000313" key="2">
    <source>
        <dbReference type="EMBL" id="SDP46178.1"/>
    </source>
</evidence>
<feature type="transmembrane region" description="Helical" evidence="1">
    <location>
        <begin position="7"/>
        <end position="24"/>
    </location>
</feature>
<name>A0A1H0SY67_9BACI</name>
<dbReference type="Proteomes" id="UP000199159">
    <property type="component" value="Unassembled WGS sequence"/>
</dbReference>
<protein>
    <submittedName>
        <fullName evidence="2">Uncharacterized protein</fullName>
    </submittedName>
</protein>
<gene>
    <name evidence="2" type="ORF">SAMN05216565_103160</name>
</gene>
<dbReference type="AlphaFoldDB" id="A0A1H0SY67"/>